<dbReference type="RefSeq" id="WP_190941255.1">
    <property type="nucleotide sequence ID" value="NZ_JACJSI010000024.1"/>
</dbReference>
<comment type="caution">
    <text evidence="1">The sequence shown here is derived from an EMBL/GenBank/DDBJ whole genome shotgun (WGS) entry which is preliminary data.</text>
</comment>
<organism evidence="1 2">
    <name type="scientific">Nostoc flagelliforme FACHB-838</name>
    <dbReference type="NCBI Taxonomy" id="2692904"/>
    <lineage>
        <taxon>Bacteria</taxon>
        <taxon>Bacillati</taxon>
        <taxon>Cyanobacteriota</taxon>
        <taxon>Cyanophyceae</taxon>
        <taxon>Nostocales</taxon>
        <taxon>Nostocaceae</taxon>
        <taxon>Nostoc</taxon>
    </lineage>
</organism>
<sequence length="61" mass="7287">MKQSFKINTIEKTDIAGIAAIYKRVQLFFEFCTSQTKNTKISHPNTKTQLYVWMFLREIFH</sequence>
<evidence type="ECO:0000313" key="2">
    <source>
        <dbReference type="Proteomes" id="UP000623440"/>
    </source>
</evidence>
<accession>A0ABR8DNQ5</accession>
<evidence type="ECO:0000313" key="1">
    <source>
        <dbReference type="EMBL" id="MBD2530718.1"/>
    </source>
</evidence>
<reference evidence="1 2" key="1">
    <citation type="journal article" date="2020" name="ISME J.">
        <title>Comparative genomics reveals insights into cyanobacterial evolution and habitat adaptation.</title>
        <authorList>
            <person name="Chen M.Y."/>
            <person name="Teng W.K."/>
            <person name="Zhao L."/>
            <person name="Hu C.X."/>
            <person name="Zhou Y.K."/>
            <person name="Han B.P."/>
            <person name="Song L.R."/>
            <person name="Shu W.S."/>
        </authorList>
    </citation>
    <scope>NUCLEOTIDE SEQUENCE [LARGE SCALE GENOMIC DNA]</scope>
    <source>
        <strain evidence="1 2">FACHB-838</strain>
    </source>
</reference>
<dbReference type="Proteomes" id="UP000623440">
    <property type="component" value="Unassembled WGS sequence"/>
</dbReference>
<protein>
    <submittedName>
        <fullName evidence="1">Uncharacterized protein</fullName>
    </submittedName>
</protein>
<gene>
    <name evidence="1" type="ORF">H6G97_14495</name>
</gene>
<name>A0ABR8DNQ5_9NOSO</name>
<keyword evidence="2" id="KW-1185">Reference proteome</keyword>
<dbReference type="EMBL" id="JACJSI010000024">
    <property type="protein sequence ID" value="MBD2530718.1"/>
    <property type="molecule type" value="Genomic_DNA"/>
</dbReference>
<proteinExistence type="predicted"/>